<organism evidence="2 3">
    <name type="scientific">Candidatus Lloydbacteria bacterium RIFCSPLOWO2_01_FULL_50_20</name>
    <dbReference type="NCBI Taxonomy" id="1798665"/>
    <lineage>
        <taxon>Bacteria</taxon>
        <taxon>Candidatus Lloydiibacteriota</taxon>
    </lineage>
</organism>
<evidence type="ECO:0000256" key="1">
    <source>
        <dbReference type="SAM" id="Phobius"/>
    </source>
</evidence>
<name>A0A1G2DIE0_9BACT</name>
<keyword evidence="1" id="KW-0472">Membrane</keyword>
<sequence>MEPNEQRKIDELLKLEKENNSMLRRMRRSMVWSQIFTAFYWLVILGALGWSYYYLQPYITQYWNAYQSAIKTLHEIGEQGKTLPANLQEVLDKVR</sequence>
<evidence type="ECO:0000313" key="2">
    <source>
        <dbReference type="EMBL" id="OGZ13415.1"/>
    </source>
</evidence>
<gene>
    <name evidence="2" type="ORF">A2942_01030</name>
</gene>
<proteinExistence type="predicted"/>
<keyword evidence="1" id="KW-1133">Transmembrane helix</keyword>
<evidence type="ECO:0000313" key="3">
    <source>
        <dbReference type="Proteomes" id="UP000178534"/>
    </source>
</evidence>
<feature type="transmembrane region" description="Helical" evidence="1">
    <location>
        <begin position="31"/>
        <end position="53"/>
    </location>
</feature>
<keyword evidence="1" id="KW-0812">Transmembrane</keyword>
<accession>A0A1G2DIE0</accession>
<reference evidence="2 3" key="1">
    <citation type="journal article" date="2016" name="Nat. Commun.">
        <title>Thousands of microbial genomes shed light on interconnected biogeochemical processes in an aquifer system.</title>
        <authorList>
            <person name="Anantharaman K."/>
            <person name="Brown C.T."/>
            <person name="Hug L.A."/>
            <person name="Sharon I."/>
            <person name="Castelle C.J."/>
            <person name="Probst A.J."/>
            <person name="Thomas B.C."/>
            <person name="Singh A."/>
            <person name="Wilkins M.J."/>
            <person name="Karaoz U."/>
            <person name="Brodie E.L."/>
            <person name="Williams K.H."/>
            <person name="Hubbard S.S."/>
            <person name="Banfield J.F."/>
        </authorList>
    </citation>
    <scope>NUCLEOTIDE SEQUENCE [LARGE SCALE GENOMIC DNA]</scope>
</reference>
<dbReference type="AlphaFoldDB" id="A0A1G2DIE0"/>
<dbReference type="Proteomes" id="UP000178534">
    <property type="component" value="Unassembled WGS sequence"/>
</dbReference>
<protein>
    <submittedName>
        <fullName evidence="2">Uncharacterized protein</fullName>
    </submittedName>
</protein>
<comment type="caution">
    <text evidence="2">The sequence shown here is derived from an EMBL/GenBank/DDBJ whole genome shotgun (WGS) entry which is preliminary data.</text>
</comment>
<dbReference type="EMBL" id="MHLP01000007">
    <property type="protein sequence ID" value="OGZ13415.1"/>
    <property type="molecule type" value="Genomic_DNA"/>
</dbReference>